<keyword evidence="1" id="KW-0812">Transmembrane</keyword>
<organism evidence="2 3">
    <name type="scientific">Artemisia annua</name>
    <name type="common">Sweet wormwood</name>
    <dbReference type="NCBI Taxonomy" id="35608"/>
    <lineage>
        <taxon>Eukaryota</taxon>
        <taxon>Viridiplantae</taxon>
        <taxon>Streptophyta</taxon>
        <taxon>Embryophyta</taxon>
        <taxon>Tracheophyta</taxon>
        <taxon>Spermatophyta</taxon>
        <taxon>Magnoliopsida</taxon>
        <taxon>eudicotyledons</taxon>
        <taxon>Gunneridae</taxon>
        <taxon>Pentapetalae</taxon>
        <taxon>asterids</taxon>
        <taxon>campanulids</taxon>
        <taxon>Asterales</taxon>
        <taxon>Asteraceae</taxon>
        <taxon>Asteroideae</taxon>
        <taxon>Anthemideae</taxon>
        <taxon>Artemisiinae</taxon>
        <taxon>Artemisia</taxon>
    </lineage>
</organism>
<comment type="caution">
    <text evidence="2">The sequence shown here is derived from an EMBL/GenBank/DDBJ whole genome shotgun (WGS) entry which is preliminary data.</text>
</comment>
<keyword evidence="3" id="KW-1185">Reference proteome</keyword>
<dbReference type="Proteomes" id="UP000245207">
    <property type="component" value="Unassembled WGS sequence"/>
</dbReference>
<accession>A0A2U1NLE3</accession>
<gene>
    <name evidence="2" type="ORF">CTI12_AA143000</name>
</gene>
<dbReference type="AlphaFoldDB" id="A0A2U1NLE3"/>
<keyword evidence="1" id="KW-0472">Membrane</keyword>
<evidence type="ECO:0000313" key="2">
    <source>
        <dbReference type="EMBL" id="PWA74347.1"/>
    </source>
</evidence>
<dbReference type="GO" id="GO:0008233">
    <property type="term" value="F:peptidase activity"/>
    <property type="evidence" value="ECO:0007669"/>
    <property type="project" value="UniProtKB-KW"/>
</dbReference>
<dbReference type="EMBL" id="PKPP01002584">
    <property type="protein sequence ID" value="PWA74347.1"/>
    <property type="molecule type" value="Genomic_DNA"/>
</dbReference>
<protein>
    <submittedName>
        <fullName evidence="2">CAAX amino terminal protease</fullName>
    </submittedName>
</protein>
<sequence>MELPVITRTPTTTTCFGCKGGGGGFVGLPVRFKKWRYEKRVVGVRATVERSGGGDGGEGKSGGGYRSSGMEVITFNDSKSFSDELPAWDDNIGAVVRLTYGIGIYGTMALAGNVICSAIGIDSTGGYTPSLDAIVTGIGYAAPPIMALLFILDDEVVKVSPHARAIRDVEDEELRSFFYGMSPLQFMLIVAASSVGEELFYRAAVQGALADVFLRGTELVTDVRGMAALAGMLPPFVPFAQAFAAVITAALTGSLYYVAASPKDPTYIVAPVLSSRSGRDDMKKLFAAWYERRQMKKIYSPLLEGLLALYLGFEWNQRPL</sequence>
<keyword evidence="2" id="KW-0378">Hydrolase</keyword>
<proteinExistence type="predicted"/>
<evidence type="ECO:0000313" key="3">
    <source>
        <dbReference type="Proteomes" id="UP000245207"/>
    </source>
</evidence>
<keyword evidence="2" id="KW-0645">Protease</keyword>
<dbReference type="GO" id="GO:0006508">
    <property type="term" value="P:proteolysis"/>
    <property type="evidence" value="ECO:0007669"/>
    <property type="project" value="UniProtKB-KW"/>
</dbReference>
<dbReference type="OrthoDB" id="1913265at2759"/>
<name>A0A2U1NLE3_ARTAN</name>
<evidence type="ECO:0000256" key="1">
    <source>
        <dbReference type="SAM" id="Phobius"/>
    </source>
</evidence>
<feature type="transmembrane region" description="Helical" evidence="1">
    <location>
        <begin position="102"/>
        <end position="121"/>
    </location>
</feature>
<reference evidence="2 3" key="1">
    <citation type="journal article" date="2018" name="Mol. Plant">
        <title>The genome of Artemisia annua provides insight into the evolution of Asteraceae family and artemisinin biosynthesis.</title>
        <authorList>
            <person name="Shen Q."/>
            <person name="Zhang L."/>
            <person name="Liao Z."/>
            <person name="Wang S."/>
            <person name="Yan T."/>
            <person name="Shi P."/>
            <person name="Liu M."/>
            <person name="Fu X."/>
            <person name="Pan Q."/>
            <person name="Wang Y."/>
            <person name="Lv Z."/>
            <person name="Lu X."/>
            <person name="Zhang F."/>
            <person name="Jiang W."/>
            <person name="Ma Y."/>
            <person name="Chen M."/>
            <person name="Hao X."/>
            <person name="Li L."/>
            <person name="Tang Y."/>
            <person name="Lv G."/>
            <person name="Zhou Y."/>
            <person name="Sun X."/>
            <person name="Brodelius P.E."/>
            <person name="Rose J.K.C."/>
            <person name="Tang K."/>
        </authorList>
    </citation>
    <scope>NUCLEOTIDE SEQUENCE [LARGE SCALE GENOMIC DNA]</scope>
    <source>
        <strain evidence="3">cv. Huhao1</strain>
        <tissue evidence="2">Leaf</tissue>
    </source>
</reference>
<keyword evidence="1" id="KW-1133">Transmembrane helix</keyword>
<feature type="transmembrane region" description="Helical" evidence="1">
    <location>
        <begin position="133"/>
        <end position="152"/>
    </location>
</feature>
<feature type="transmembrane region" description="Helical" evidence="1">
    <location>
        <begin position="239"/>
        <end position="259"/>
    </location>
</feature>
<dbReference type="PANTHER" id="PTHR36736">
    <property type="entry name" value="OS03G0100030 PROTEIN"/>
    <property type="match status" value="1"/>
</dbReference>
<feature type="transmembrane region" description="Helical" evidence="1">
    <location>
        <begin position="177"/>
        <end position="195"/>
    </location>
</feature>
<dbReference type="PANTHER" id="PTHR36736:SF1">
    <property type="entry name" value="OS03G0100030 PROTEIN"/>
    <property type="match status" value="1"/>
</dbReference>